<dbReference type="InterPro" id="IPR036390">
    <property type="entry name" value="WH_DNA-bd_sf"/>
</dbReference>
<feature type="domain" description="HTH deoR-type" evidence="3">
    <location>
        <begin position="2"/>
        <end position="57"/>
    </location>
</feature>
<dbReference type="AlphaFoldDB" id="A0A2T0G318"/>
<sequence>MTESRLFRIVYVLLERDNVTAKELAEQFEVSVRTIYRDVDRLSSAGIPIYTTQGRDGGIRLTEDFVLNSSLLNQSEKEQLLVALQGLGVTGLLHENELLTKLSALFKLNQPNWIEVDFTSWSNSKKYEELFQNLKNAIISKQVISFSYVSNKEEFTQRQVKPVRLLFKGQSWYLYAFCLVRNDFRYFKLSRISQLKLLPQHFADNFDNVSLEKEARLEEVVRVKLKFNKKVAFRVYDELDCPVKEDEQGNLYVDIEIPNDYSLYCYILSFGDNVEVLEPTKIRVQITEMIERMAQKYKN</sequence>
<evidence type="ECO:0000256" key="1">
    <source>
        <dbReference type="ARBA" id="ARBA00023015"/>
    </source>
</evidence>
<dbReference type="Pfam" id="PF13280">
    <property type="entry name" value="WYL"/>
    <property type="match status" value="1"/>
</dbReference>
<dbReference type="InterPro" id="IPR057727">
    <property type="entry name" value="WCX_dom"/>
</dbReference>
<proteinExistence type="predicted"/>
<dbReference type="PROSITE" id="PS51000">
    <property type="entry name" value="HTH_DEOR_2"/>
    <property type="match status" value="1"/>
</dbReference>
<keyword evidence="4" id="KW-0238">DNA-binding</keyword>
<dbReference type="PROSITE" id="PS52050">
    <property type="entry name" value="WYL"/>
    <property type="match status" value="1"/>
</dbReference>
<dbReference type="InterPro" id="IPR028349">
    <property type="entry name" value="PafC-like"/>
</dbReference>
<dbReference type="PANTHER" id="PTHR34580:SF1">
    <property type="entry name" value="PROTEIN PAFC"/>
    <property type="match status" value="1"/>
</dbReference>
<keyword evidence="2" id="KW-0804">Transcription</keyword>
<dbReference type="GO" id="GO:0003677">
    <property type="term" value="F:DNA binding"/>
    <property type="evidence" value="ECO:0007669"/>
    <property type="project" value="UniProtKB-KW"/>
</dbReference>
<dbReference type="GO" id="GO:0003700">
    <property type="term" value="F:DNA-binding transcription factor activity"/>
    <property type="evidence" value="ECO:0007669"/>
    <property type="project" value="InterPro"/>
</dbReference>
<dbReference type="InterPro" id="IPR051534">
    <property type="entry name" value="CBASS_pafABC_assoc_protein"/>
</dbReference>
<dbReference type="InterPro" id="IPR013196">
    <property type="entry name" value="HTH_11"/>
</dbReference>
<reference evidence="4 5" key="1">
    <citation type="journal article" date="1993" name="J. Dent. Res.">
        <title>The isolation and characterization of milleri group streptococci from dental periapical abscesses.</title>
        <authorList>
            <person name="Fisher L.E."/>
            <person name="Russell R.R."/>
        </authorList>
    </citation>
    <scope>NUCLEOTIDE SEQUENCE [LARGE SCALE GENOMIC DNA]</scope>
    <source>
        <strain evidence="4 5">OUP21</strain>
    </source>
</reference>
<organism evidence="4 5">
    <name type="scientific">Streptococcus anginosus</name>
    <dbReference type="NCBI Taxonomy" id="1328"/>
    <lineage>
        <taxon>Bacteria</taxon>
        <taxon>Bacillati</taxon>
        <taxon>Bacillota</taxon>
        <taxon>Bacilli</taxon>
        <taxon>Lactobacillales</taxon>
        <taxon>Streptococcaceae</taxon>
        <taxon>Streptococcus</taxon>
        <taxon>Streptococcus anginosus group</taxon>
    </lineage>
</organism>
<accession>A0A2T0G318</accession>
<dbReference type="Proteomes" id="UP000238573">
    <property type="component" value="Unassembled WGS sequence"/>
</dbReference>
<dbReference type="InterPro" id="IPR036388">
    <property type="entry name" value="WH-like_DNA-bd_sf"/>
</dbReference>
<dbReference type="SUPFAM" id="SSF46785">
    <property type="entry name" value="Winged helix' DNA-binding domain"/>
    <property type="match status" value="1"/>
</dbReference>
<evidence type="ECO:0000259" key="3">
    <source>
        <dbReference type="PROSITE" id="PS51000"/>
    </source>
</evidence>
<dbReference type="Gene3D" id="1.10.10.10">
    <property type="entry name" value="Winged helix-like DNA-binding domain superfamily/Winged helix DNA-binding domain"/>
    <property type="match status" value="1"/>
</dbReference>
<gene>
    <name evidence="4" type="ORF">C6A27_05265</name>
</gene>
<keyword evidence="1" id="KW-0805">Transcription regulation</keyword>
<dbReference type="EMBL" id="PVSZ01000011">
    <property type="protein sequence ID" value="PRT70451.1"/>
    <property type="molecule type" value="Genomic_DNA"/>
</dbReference>
<dbReference type="PIRSF" id="PIRSF016838">
    <property type="entry name" value="PafC"/>
    <property type="match status" value="1"/>
</dbReference>
<protein>
    <submittedName>
        <fullName evidence="4">DNA-binding transcriptional regulator</fullName>
    </submittedName>
</protein>
<name>A0A2T0G318_STRAP</name>
<dbReference type="PANTHER" id="PTHR34580">
    <property type="match status" value="1"/>
</dbReference>
<comment type="caution">
    <text evidence="4">The sequence shown here is derived from an EMBL/GenBank/DDBJ whole genome shotgun (WGS) entry which is preliminary data.</text>
</comment>
<dbReference type="Pfam" id="PF25583">
    <property type="entry name" value="WCX"/>
    <property type="match status" value="1"/>
</dbReference>
<evidence type="ECO:0000313" key="4">
    <source>
        <dbReference type="EMBL" id="PRT70451.1"/>
    </source>
</evidence>
<dbReference type="InterPro" id="IPR001034">
    <property type="entry name" value="DeoR_HTH"/>
</dbReference>
<dbReference type="Pfam" id="PF08279">
    <property type="entry name" value="HTH_11"/>
    <property type="match status" value="1"/>
</dbReference>
<evidence type="ECO:0000313" key="5">
    <source>
        <dbReference type="Proteomes" id="UP000238573"/>
    </source>
</evidence>
<evidence type="ECO:0000256" key="2">
    <source>
        <dbReference type="ARBA" id="ARBA00023163"/>
    </source>
</evidence>
<dbReference type="InterPro" id="IPR026881">
    <property type="entry name" value="WYL_dom"/>
</dbReference>
<dbReference type="RefSeq" id="WP_106384316.1">
    <property type="nucleotide sequence ID" value="NZ_PVSZ01000011.1"/>
</dbReference>